<dbReference type="RefSeq" id="XP_018666638.1">
    <property type="nucleotide sequence ID" value="XM_018800496.1"/>
</dbReference>
<keyword evidence="2" id="KW-1185">Reference proteome</keyword>
<evidence type="ECO:0000313" key="1">
    <source>
        <dbReference type="EMBL" id="PON28428.1"/>
    </source>
</evidence>
<gene>
    <name evidence="1" type="ORF">TGAM01_v202922</name>
</gene>
<dbReference type="GeneID" id="29980579"/>
<dbReference type="Proteomes" id="UP000054821">
    <property type="component" value="Unassembled WGS sequence"/>
</dbReference>
<accession>A0A2P4ZVY6</accession>
<protein>
    <submittedName>
        <fullName evidence="1">Uncharacterized protein</fullName>
    </submittedName>
</protein>
<sequence length="193" mass="22247">MTPFEFGCYSRRLWHIEKINVRLRDICFSEGIVDQLPDHKIASMDKSFESLYTPFYLDREIIRWQPSQQNKALRWRLLRESIFDQLNLSEKNPEIDPLLIVMRRIAAEKVKQLVEPFKAAGAATRELNAEIEDVMRAARRVLLHDSSANTLFTISRTKAPDSHCCCTRNSSARPKKSTSAAPPTQMRLRIASA</sequence>
<dbReference type="AlphaFoldDB" id="A0A2P4ZVY6"/>
<reference evidence="1 2" key="1">
    <citation type="journal article" date="2016" name="Genome Announc.">
        <title>Draft Whole-Genome Sequence of Trichoderma gamsii T6085, a Promising Biocontrol Agent of Fusarium Head Blight on Wheat.</title>
        <authorList>
            <person name="Baroncelli R."/>
            <person name="Zapparata A."/>
            <person name="Piaggeschi G."/>
            <person name="Sarrocco S."/>
            <person name="Vannacci G."/>
        </authorList>
    </citation>
    <scope>NUCLEOTIDE SEQUENCE [LARGE SCALE GENOMIC DNA]</scope>
    <source>
        <strain evidence="1 2">T6085</strain>
    </source>
</reference>
<dbReference type="EMBL" id="JPDN02000007">
    <property type="protein sequence ID" value="PON28428.1"/>
    <property type="molecule type" value="Genomic_DNA"/>
</dbReference>
<name>A0A2P4ZVY6_9HYPO</name>
<proteinExistence type="predicted"/>
<comment type="caution">
    <text evidence="1">The sequence shown here is derived from an EMBL/GenBank/DDBJ whole genome shotgun (WGS) entry which is preliminary data.</text>
</comment>
<evidence type="ECO:0000313" key="2">
    <source>
        <dbReference type="Proteomes" id="UP000054821"/>
    </source>
</evidence>
<organism evidence="1 2">
    <name type="scientific">Trichoderma gamsii</name>
    <dbReference type="NCBI Taxonomy" id="398673"/>
    <lineage>
        <taxon>Eukaryota</taxon>
        <taxon>Fungi</taxon>
        <taxon>Dikarya</taxon>
        <taxon>Ascomycota</taxon>
        <taxon>Pezizomycotina</taxon>
        <taxon>Sordariomycetes</taxon>
        <taxon>Hypocreomycetidae</taxon>
        <taxon>Hypocreales</taxon>
        <taxon>Hypocreaceae</taxon>
        <taxon>Trichoderma</taxon>
    </lineage>
</organism>